<dbReference type="KEGG" id="ehx:EMIHUDRAFT_196071"/>
<dbReference type="Gene3D" id="1.25.40.10">
    <property type="entry name" value="Tetratricopeptide repeat domain"/>
    <property type="match status" value="1"/>
</dbReference>
<dbReference type="PANTHER" id="PTHR46082">
    <property type="entry name" value="ATP/GTP-BINDING PROTEIN-RELATED"/>
    <property type="match status" value="1"/>
</dbReference>
<dbReference type="HOGENOM" id="CLU_2627130_0_0_1"/>
<proteinExistence type="predicted"/>
<dbReference type="Pfam" id="PF13374">
    <property type="entry name" value="TPR_10"/>
    <property type="match status" value="1"/>
</dbReference>
<dbReference type="PaxDb" id="2903-EOD18039"/>
<dbReference type="Proteomes" id="UP000013827">
    <property type="component" value="Unassembled WGS sequence"/>
</dbReference>
<evidence type="ECO:0000313" key="1">
    <source>
        <dbReference type="EnsemblProtists" id="EOD18039"/>
    </source>
</evidence>
<dbReference type="STRING" id="2903.R1EAY2"/>
<dbReference type="PANTHER" id="PTHR46082:SF6">
    <property type="entry name" value="AAA+ ATPASE DOMAIN-CONTAINING PROTEIN-RELATED"/>
    <property type="match status" value="1"/>
</dbReference>
<dbReference type="EnsemblProtists" id="EOD18039">
    <property type="protein sequence ID" value="EOD18039"/>
    <property type="gene ID" value="EMIHUDRAFT_196071"/>
</dbReference>
<accession>A0A0D3J3F4</accession>
<evidence type="ECO:0008006" key="3">
    <source>
        <dbReference type="Google" id="ProtNLM"/>
    </source>
</evidence>
<keyword evidence="2" id="KW-1185">Reference proteome</keyword>
<protein>
    <recommendedName>
        <fullName evidence="3">Kinesin light chain</fullName>
    </recommendedName>
</protein>
<dbReference type="InterPro" id="IPR053137">
    <property type="entry name" value="NLR-like"/>
</dbReference>
<organism evidence="1 2">
    <name type="scientific">Emiliania huxleyi (strain CCMP1516)</name>
    <dbReference type="NCBI Taxonomy" id="280463"/>
    <lineage>
        <taxon>Eukaryota</taxon>
        <taxon>Haptista</taxon>
        <taxon>Haptophyta</taxon>
        <taxon>Prymnesiophyceae</taxon>
        <taxon>Isochrysidales</taxon>
        <taxon>Noelaerhabdaceae</taxon>
        <taxon>Emiliania</taxon>
    </lineage>
</organism>
<evidence type="ECO:0000313" key="2">
    <source>
        <dbReference type="Proteomes" id="UP000013827"/>
    </source>
</evidence>
<reference evidence="2" key="1">
    <citation type="journal article" date="2013" name="Nature">
        <title>Pan genome of the phytoplankton Emiliania underpins its global distribution.</title>
        <authorList>
            <person name="Read B.A."/>
            <person name="Kegel J."/>
            <person name="Klute M.J."/>
            <person name="Kuo A."/>
            <person name="Lefebvre S.C."/>
            <person name="Maumus F."/>
            <person name="Mayer C."/>
            <person name="Miller J."/>
            <person name="Monier A."/>
            <person name="Salamov A."/>
            <person name="Young J."/>
            <person name="Aguilar M."/>
            <person name="Claverie J.M."/>
            <person name="Frickenhaus S."/>
            <person name="Gonzalez K."/>
            <person name="Herman E.K."/>
            <person name="Lin Y.C."/>
            <person name="Napier J."/>
            <person name="Ogata H."/>
            <person name="Sarno A.F."/>
            <person name="Shmutz J."/>
            <person name="Schroeder D."/>
            <person name="de Vargas C."/>
            <person name="Verret F."/>
            <person name="von Dassow P."/>
            <person name="Valentin K."/>
            <person name="Van de Peer Y."/>
            <person name="Wheeler G."/>
            <person name="Dacks J.B."/>
            <person name="Delwiche C.F."/>
            <person name="Dyhrman S.T."/>
            <person name="Glockner G."/>
            <person name="John U."/>
            <person name="Richards T."/>
            <person name="Worden A.Z."/>
            <person name="Zhang X."/>
            <person name="Grigoriev I.V."/>
            <person name="Allen A.E."/>
            <person name="Bidle K."/>
            <person name="Borodovsky M."/>
            <person name="Bowler C."/>
            <person name="Brownlee C."/>
            <person name="Cock J.M."/>
            <person name="Elias M."/>
            <person name="Gladyshev V.N."/>
            <person name="Groth M."/>
            <person name="Guda C."/>
            <person name="Hadaegh A."/>
            <person name="Iglesias-Rodriguez M.D."/>
            <person name="Jenkins J."/>
            <person name="Jones B.M."/>
            <person name="Lawson T."/>
            <person name="Leese F."/>
            <person name="Lindquist E."/>
            <person name="Lobanov A."/>
            <person name="Lomsadze A."/>
            <person name="Malik S.B."/>
            <person name="Marsh M.E."/>
            <person name="Mackinder L."/>
            <person name="Mock T."/>
            <person name="Mueller-Roeber B."/>
            <person name="Pagarete A."/>
            <person name="Parker M."/>
            <person name="Probert I."/>
            <person name="Quesneville H."/>
            <person name="Raines C."/>
            <person name="Rensing S.A."/>
            <person name="Riano-Pachon D.M."/>
            <person name="Richier S."/>
            <person name="Rokitta S."/>
            <person name="Shiraiwa Y."/>
            <person name="Soanes D.M."/>
            <person name="van der Giezen M."/>
            <person name="Wahlund T.M."/>
            <person name="Williams B."/>
            <person name="Wilson W."/>
            <person name="Wolfe G."/>
            <person name="Wurch L.L."/>
        </authorList>
    </citation>
    <scope>NUCLEOTIDE SEQUENCE</scope>
</reference>
<dbReference type="RefSeq" id="XP_005770468.1">
    <property type="nucleotide sequence ID" value="XM_005770411.1"/>
</dbReference>
<dbReference type="InterPro" id="IPR011990">
    <property type="entry name" value="TPR-like_helical_dom_sf"/>
</dbReference>
<reference evidence="1" key="2">
    <citation type="submission" date="2024-10" db="UniProtKB">
        <authorList>
            <consortium name="EnsemblProtists"/>
        </authorList>
    </citation>
    <scope>IDENTIFICATION</scope>
</reference>
<sequence>MYALHREALEAKRETLGDRHQDTLRSINNLGNLLMNKGDLDGAEALLREALEARRETLGVRHPSTLASINKTTTSARF</sequence>
<dbReference type="AlphaFoldDB" id="A0A0D3J3F4"/>
<name>A0A0D3J3F4_EMIH1</name>
<dbReference type="GeneID" id="19046040"/>
<dbReference type="SUPFAM" id="SSF48452">
    <property type="entry name" value="TPR-like"/>
    <property type="match status" value="1"/>
</dbReference>